<dbReference type="GO" id="GO:0005737">
    <property type="term" value="C:cytoplasm"/>
    <property type="evidence" value="ECO:0007669"/>
    <property type="project" value="UniProtKB-SubCell"/>
</dbReference>
<comment type="subcellular location">
    <subcellularLocation>
        <location evidence="1">Cytoplasm</location>
    </subcellularLocation>
</comment>
<sequence length="284" mass="31564">MSKMLIVAPRDDNQFDALAKGVELAQTLKMEPEVVGYCHESMPAVDGMTPELVESIKNRLMSDLNDSLRTRVAQLGGGVPVTVRWAEYLAEDVTDLADQGASLIVKAYRKSDHLLPTDWHLIRQTRVPLMLLTDNHRARAEDVLVALDLGGKNEAKQMLNQQLLHHAKALVAATGGELHLAYVVHLSQVIRDLEVIDTRQLVKDVYRQHALLLESLGLPKDNIHVMVGDEGRCLPQLAAKLQVGYFVIGARQRKGLLGYVMGNTAEEILSKMHSHLLVVPHFDQ</sequence>
<accession>A0A4U1BH49</accession>
<name>A0A4U1BH49_9GAMM</name>
<dbReference type="Gene3D" id="3.40.50.12370">
    <property type="match status" value="1"/>
</dbReference>
<dbReference type="OrthoDB" id="239260at2"/>
<comment type="caution">
    <text evidence="6">The sequence shown here is derived from an EMBL/GenBank/DDBJ whole genome shotgun (WGS) entry which is preliminary data.</text>
</comment>
<gene>
    <name evidence="6" type="ORF">FCL40_08375</name>
</gene>
<organism evidence="6 7">
    <name type="scientific">Ferrimonas sediminicola</name>
    <dbReference type="NCBI Taxonomy" id="2569538"/>
    <lineage>
        <taxon>Bacteria</taxon>
        <taxon>Pseudomonadati</taxon>
        <taxon>Pseudomonadota</taxon>
        <taxon>Gammaproteobacteria</taxon>
        <taxon>Alteromonadales</taxon>
        <taxon>Ferrimonadaceae</taxon>
        <taxon>Ferrimonas</taxon>
    </lineage>
</organism>
<keyword evidence="3" id="KW-0963">Cytoplasm</keyword>
<dbReference type="RefSeq" id="WP_136852721.1">
    <property type="nucleotide sequence ID" value="NZ_SWCI01000004.1"/>
</dbReference>
<keyword evidence="7" id="KW-1185">Reference proteome</keyword>
<dbReference type="EMBL" id="SWCI01000004">
    <property type="protein sequence ID" value="TKB49341.1"/>
    <property type="molecule type" value="Genomic_DNA"/>
</dbReference>
<dbReference type="SUPFAM" id="SSF52402">
    <property type="entry name" value="Adenine nucleotide alpha hydrolases-like"/>
    <property type="match status" value="2"/>
</dbReference>
<evidence type="ECO:0000256" key="3">
    <source>
        <dbReference type="ARBA" id="ARBA00022490"/>
    </source>
</evidence>
<evidence type="ECO:0000256" key="1">
    <source>
        <dbReference type="ARBA" id="ARBA00004496"/>
    </source>
</evidence>
<dbReference type="Pfam" id="PF00582">
    <property type="entry name" value="Usp"/>
    <property type="match status" value="1"/>
</dbReference>
<evidence type="ECO:0000256" key="2">
    <source>
        <dbReference type="ARBA" id="ARBA00008791"/>
    </source>
</evidence>
<dbReference type="InterPro" id="IPR006016">
    <property type="entry name" value="UspA"/>
</dbReference>
<dbReference type="AlphaFoldDB" id="A0A4U1BH49"/>
<protein>
    <submittedName>
        <fullName evidence="6">Universal stress protein UspA</fullName>
    </submittedName>
</protein>
<dbReference type="PANTHER" id="PTHR47892:SF1">
    <property type="entry name" value="UNIVERSAL STRESS PROTEIN E"/>
    <property type="match status" value="1"/>
</dbReference>
<proteinExistence type="inferred from homology"/>
<feature type="domain" description="UspA" evidence="5">
    <location>
        <begin position="161"/>
        <end position="280"/>
    </location>
</feature>
<comment type="similarity">
    <text evidence="2">Belongs to the universal stress protein A family.</text>
</comment>
<evidence type="ECO:0000313" key="7">
    <source>
        <dbReference type="Proteomes" id="UP000305674"/>
    </source>
</evidence>
<evidence type="ECO:0000259" key="5">
    <source>
        <dbReference type="Pfam" id="PF00582"/>
    </source>
</evidence>
<dbReference type="Proteomes" id="UP000305674">
    <property type="component" value="Unassembled WGS sequence"/>
</dbReference>
<comment type="function">
    <text evidence="4">Required for resistance to DNA-damaging agents.</text>
</comment>
<evidence type="ECO:0000256" key="4">
    <source>
        <dbReference type="ARBA" id="ARBA00037131"/>
    </source>
</evidence>
<dbReference type="PANTHER" id="PTHR47892">
    <property type="entry name" value="UNIVERSAL STRESS PROTEIN E"/>
    <property type="match status" value="1"/>
</dbReference>
<reference evidence="6 7" key="1">
    <citation type="submission" date="2019-04" db="EMBL/GenBank/DDBJ databases">
        <authorList>
            <person name="Hwang J.C."/>
        </authorList>
    </citation>
    <scope>NUCLEOTIDE SEQUENCE [LARGE SCALE GENOMIC DNA]</scope>
    <source>
        <strain evidence="6 7">IMCC35001</strain>
    </source>
</reference>
<evidence type="ECO:0000313" key="6">
    <source>
        <dbReference type="EMBL" id="TKB49341.1"/>
    </source>
</evidence>